<sequence length="21" mass="2698">MYYMYIGDYIYILKKTLHKIQ</sequence>
<dbReference type="EMBL" id="GBXM01045291">
    <property type="protein sequence ID" value="JAH63286.1"/>
    <property type="molecule type" value="Transcribed_RNA"/>
</dbReference>
<reference evidence="1" key="2">
    <citation type="journal article" date="2015" name="Fish Shellfish Immunol.">
        <title>Early steps in the European eel (Anguilla anguilla)-Vibrio vulnificus interaction in the gills: Role of the RtxA13 toxin.</title>
        <authorList>
            <person name="Callol A."/>
            <person name="Pajuelo D."/>
            <person name="Ebbesson L."/>
            <person name="Teles M."/>
            <person name="MacKenzie S."/>
            <person name="Amaro C."/>
        </authorList>
    </citation>
    <scope>NUCLEOTIDE SEQUENCE</scope>
</reference>
<dbReference type="AlphaFoldDB" id="A0A0E9UBU7"/>
<proteinExistence type="predicted"/>
<accession>A0A0E9UBU7</accession>
<name>A0A0E9UBU7_ANGAN</name>
<evidence type="ECO:0000313" key="1">
    <source>
        <dbReference type="EMBL" id="JAH63286.1"/>
    </source>
</evidence>
<protein>
    <submittedName>
        <fullName evidence="1">Uncharacterized protein</fullName>
    </submittedName>
</protein>
<organism evidence="1">
    <name type="scientific">Anguilla anguilla</name>
    <name type="common">European freshwater eel</name>
    <name type="synonym">Muraena anguilla</name>
    <dbReference type="NCBI Taxonomy" id="7936"/>
    <lineage>
        <taxon>Eukaryota</taxon>
        <taxon>Metazoa</taxon>
        <taxon>Chordata</taxon>
        <taxon>Craniata</taxon>
        <taxon>Vertebrata</taxon>
        <taxon>Euteleostomi</taxon>
        <taxon>Actinopterygii</taxon>
        <taxon>Neopterygii</taxon>
        <taxon>Teleostei</taxon>
        <taxon>Anguilliformes</taxon>
        <taxon>Anguillidae</taxon>
        <taxon>Anguilla</taxon>
    </lineage>
</organism>
<reference evidence="1" key="1">
    <citation type="submission" date="2014-11" db="EMBL/GenBank/DDBJ databases">
        <authorList>
            <person name="Amaro Gonzalez C."/>
        </authorList>
    </citation>
    <scope>NUCLEOTIDE SEQUENCE</scope>
</reference>